<reference evidence="1 2" key="1">
    <citation type="submission" date="2020-11" db="EMBL/GenBank/DDBJ databases">
        <title>A novel isolate from a Black sea contaminated sediment with potential to produce alkanes: Plantactinospora alkalitolerans sp. nov.</title>
        <authorList>
            <person name="Carro L."/>
            <person name="Veyisoglu A."/>
            <person name="Guven K."/>
            <person name="Schumann P."/>
            <person name="Klenk H.-P."/>
            <person name="Sahin N."/>
        </authorList>
    </citation>
    <scope>NUCLEOTIDE SEQUENCE [LARGE SCALE GENOMIC DNA]</scope>
    <source>
        <strain evidence="1 2">S1510</strain>
    </source>
</reference>
<protein>
    <submittedName>
        <fullName evidence="1">HAD-IB family phosphatase</fullName>
    </submittedName>
</protein>
<dbReference type="RefSeq" id="WP_196204511.1">
    <property type="nucleotide sequence ID" value="NZ_JADPUN010000256.1"/>
</dbReference>
<accession>A0ABS0H3F5</accession>
<proteinExistence type="predicted"/>
<evidence type="ECO:0000313" key="2">
    <source>
        <dbReference type="Proteomes" id="UP000638560"/>
    </source>
</evidence>
<dbReference type="Gene3D" id="3.40.50.1000">
    <property type="entry name" value="HAD superfamily/HAD-like"/>
    <property type="match status" value="1"/>
</dbReference>
<dbReference type="SUPFAM" id="SSF56784">
    <property type="entry name" value="HAD-like"/>
    <property type="match status" value="1"/>
</dbReference>
<dbReference type="EMBL" id="JADPUN010000256">
    <property type="protein sequence ID" value="MBF9132993.1"/>
    <property type="molecule type" value="Genomic_DNA"/>
</dbReference>
<dbReference type="Proteomes" id="UP000638560">
    <property type="component" value="Unassembled WGS sequence"/>
</dbReference>
<gene>
    <name evidence="1" type="ORF">I0C86_29130</name>
</gene>
<dbReference type="Pfam" id="PF12710">
    <property type="entry name" value="HAD"/>
    <property type="match status" value="1"/>
</dbReference>
<organism evidence="1 2">
    <name type="scientific">Plantactinospora alkalitolerans</name>
    <dbReference type="NCBI Taxonomy" id="2789879"/>
    <lineage>
        <taxon>Bacteria</taxon>
        <taxon>Bacillati</taxon>
        <taxon>Actinomycetota</taxon>
        <taxon>Actinomycetes</taxon>
        <taxon>Micromonosporales</taxon>
        <taxon>Micromonosporaceae</taxon>
        <taxon>Plantactinospora</taxon>
    </lineage>
</organism>
<dbReference type="Gene3D" id="1.20.1440.100">
    <property type="entry name" value="SG protein - dephosphorylation function"/>
    <property type="match status" value="1"/>
</dbReference>
<dbReference type="NCBIfam" id="TIGR01488">
    <property type="entry name" value="HAD-SF-IB"/>
    <property type="match status" value="1"/>
</dbReference>
<keyword evidence="2" id="KW-1185">Reference proteome</keyword>
<name>A0ABS0H3F5_9ACTN</name>
<dbReference type="InterPro" id="IPR023214">
    <property type="entry name" value="HAD_sf"/>
</dbReference>
<sequence>MSTPPRRVAVFDLDDTLVRGDSFALFMRHLLFRQRWRAALAVLSAPVLWPMLFVPASRRIAIGGMLWIASAGLSEAEFTGLARRFATAHADRRIRPALDRLRQHLDAGDRVVIVTACADPLASAVCAELGLPDVEIIAARLQHGRAGMRPALGCRGAQKVDRLRDAGISLPVDYAYTDSAVDLPLLKVATHRYLIEPSTRHRDRIRAVLPDNVTVLDTTTTP</sequence>
<comment type="caution">
    <text evidence="1">The sequence shown here is derived from an EMBL/GenBank/DDBJ whole genome shotgun (WGS) entry which is preliminary data.</text>
</comment>
<dbReference type="InterPro" id="IPR036412">
    <property type="entry name" value="HAD-like_sf"/>
</dbReference>
<evidence type="ECO:0000313" key="1">
    <source>
        <dbReference type="EMBL" id="MBF9132993.1"/>
    </source>
</evidence>